<proteinExistence type="predicted"/>
<keyword evidence="2" id="KW-1185">Reference proteome</keyword>
<reference evidence="1 2" key="1">
    <citation type="submission" date="2018-02" db="EMBL/GenBank/DDBJ databases">
        <title>Genome sequencing of Solimonas sp. HR-BB.</title>
        <authorList>
            <person name="Lee Y."/>
            <person name="Jeon C.O."/>
        </authorList>
    </citation>
    <scope>NUCLEOTIDE SEQUENCE [LARGE SCALE GENOMIC DNA]</scope>
    <source>
        <strain evidence="1 2">HR-BB</strain>
    </source>
</reference>
<protein>
    <submittedName>
        <fullName evidence="1">Uncharacterized protein</fullName>
    </submittedName>
</protein>
<evidence type="ECO:0000313" key="1">
    <source>
        <dbReference type="EMBL" id="PPE72017.1"/>
    </source>
</evidence>
<dbReference type="Proteomes" id="UP000238220">
    <property type="component" value="Unassembled WGS sequence"/>
</dbReference>
<dbReference type="EMBL" id="PSNW01000016">
    <property type="protein sequence ID" value="PPE72017.1"/>
    <property type="molecule type" value="Genomic_DNA"/>
</dbReference>
<accession>A0A2S5TAY3</accession>
<evidence type="ECO:0000313" key="2">
    <source>
        <dbReference type="Proteomes" id="UP000238220"/>
    </source>
</evidence>
<comment type="caution">
    <text evidence="1">The sequence shown here is derived from an EMBL/GenBank/DDBJ whole genome shotgun (WGS) entry which is preliminary data.</text>
</comment>
<sequence length="159" mass="16928">MAMNSKQVAMKGRLSGVSEGRGSLAGAVVSFMAGAGDGGWPDERKPHARARDLLPVLVIPMERTLAMEHSARAIIPWRGAALGHRMVQALATVAKGRPSRSAAGVEALRPLRRCPLCHRPMRPVVMGAEEDRFTGEPVTRHAWQCAHCESGSHAAPPAG</sequence>
<gene>
    <name evidence="1" type="ORF">C3942_20170</name>
</gene>
<organism evidence="1 2">
    <name type="scientific">Solimonas fluminis</name>
    <dbReference type="NCBI Taxonomy" id="2086571"/>
    <lineage>
        <taxon>Bacteria</taxon>
        <taxon>Pseudomonadati</taxon>
        <taxon>Pseudomonadota</taxon>
        <taxon>Gammaproteobacteria</taxon>
        <taxon>Nevskiales</taxon>
        <taxon>Nevskiaceae</taxon>
        <taxon>Solimonas</taxon>
    </lineage>
</organism>
<dbReference type="AlphaFoldDB" id="A0A2S5TAY3"/>
<name>A0A2S5TAY3_9GAMM</name>